<dbReference type="EMBL" id="OC915977">
    <property type="protein sequence ID" value="CAD7642670.1"/>
    <property type="molecule type" value="Genomic_DNA"/>
</dbReference>
<dbReference type="Proteomes" id="UP000728032">
    <property type="component" value="Unassembled WGS sequence"/>
</dbReference>
<gene>
    <name evidence="1" type="ORF">ONB1V03_LOCUS3717</name>
</gene>
<protein>
    <submittedName>
        <fullName evidence="1">Uncharacterized protein</fullName>
    </submittedName>
</protein>
<evidence type="ECO:0000313" key="2">
    <source>
        <dbReference type="Proteomes" id="UP000728032"/>
    </source>
</evidence>
<reference evidence="1" key="1">
    <citation type="submission" date="2020-11" db="EMBL/GenBank/DDBJ databases">
        <authorList>
            <person name="Tran Van P."/>
        </authorList>
    </citation>
    <scope>NUCLEOTIDE SEQUENCE</scope>
</reference>
<dbReference type="PANTHER" id="PTHR13399:SF2">
    <property type="entry name" value="TRANSLOCON-ASSOCIATED PROTEIN SUBUNIT GAMMA"/>
    <property type="match status" value="1"/>
</dbReference>
<proteinExistence type="predicted"/>
<dbReference type="GO" id="GO:0005783">
    <property type="term" value="C:endoplasmic reticulum"/>
    <property type="evidence" value="ECO:0007669"/>
    <property type="project" value="TreeGrafter"/>
</dbReference>
<organism evidence="1">
    <name type="scientific">Oppiella nova</name>
    <dbReference type="NCBI Taxonomy" id="334625"/>
    <lineage>
        <taxon>Eukaryota</taxon>
        <taxon>Metazoa</taxon>
        <taxon>Ecdysozoa</taxon>
        <taxon>Arthropoda</taxon>
        <taxon>Chelicerata</taxon>
        <taxon>Arachnida</taxon>
        <taxon>Acari</taxon>
        <taxon>Acariformes</taxon>
        <taxon>Sarcoptiformes</taxon>
        <taxon>Oribatida</taxon>
        <taxon>Brachypylina</taxon>
        <taxon>Oppioidea</taxon>
        <taxon>Oppiidae</taxon>
        <taxon>Oppiella</taxon>
    </lineage>
</organism>
<dbReference type="EMBL" id="CAJPVJ010001152">
    <property type="protein sequence ID" value="CAG2164157.1"/>
    <property type="molecule type" value="Genomic_DNA"/>
</dbReference>
<name>A0A7R9QEF8_9ACAR</name>
<keyword evidence="2" id="KW-1185">Reference proteome</keyword>
<sequence>MNNNLWITLAERHIQTRQINWSITSRFCFNEKENPDDEALGVQIVKYKAASSTIFTVRVVVFSVVKNPKTKHFSNKYFWHMLVGTNF</sequence>
<dbReference type="PANTHER" id="PTHR13399">
    <property type="entry name" value="TRANSLOCON-ASSOCIATED PROTEIN TRAP , GAMMA SUBUNIT"/>
    <property type="match status" value="1"/>
</dbReference>
<dbReference type="OrthoDB" id="289721at2759"/>
<evidence type="ECO:0000313" key="1">
    <source>
        <dbReference type="EMBL" id="CAD7642670.1"/>
    </source>
</evidence>
<dbReference type="AlphaFoldDB" id="A0A7R9QEF8"/>
<accession>A0A7R9QEF8</accession>